<dbReference type="SMART" id="SM00966">
    <property type="entry name" value="SpoVT_AbrB"/>
    <property type="match status" value="1"/>
</dbReference>
<dbReference type="InterPro" id="IPR028366">
    <property type="entry name" value="PhoU"/>
</dbReference>
<feature type="domain" description="SpoVT-AbrB" evidence="1">
    <location>
        <begin position="8"/>
        <end position="53"/>
    </location>
</feature>
<evidence type="ECO:0000313" key="4">
    <source>
        <dbReference type="Proteomes" id="UP000614609"/>
    </source>
</evidence>
<dbReference type="RefSeq" id="WP_188872604.1">
    <property type="nucleotide sequence ID" value="NZ_BMOO01000005.1"/>
</dbReference>
<keyword evidence="2" id="KW-0418">Kinase</keyword>
<evidence type="ECO:0000313" key="3">
    <source>
        <dbReference type="EMBL" id="MBP1955283.1"/>
    </source>
</evidence>
<dbReference type="EMBL" id="JAGGKO010000004">
    <property type="protein sequence ID" value="MBP1955283.1"/>
    <property type="molecule type" value="Genomic_DNA"/>
</dbReference>
<keyword evidence="4" id="KW-1185">Reference proteome</keyword>
<comment type="caution">
    <text evidence="2">The sequence shown here is derived from an EMBL/GenBank/DDBJ whole genome shotgun (WGS) entry which is preliminary data.</text>
</comment>
<dbReference type="Gene3D" id="1.20.58.220">
    <property type="entry name" value="Phosphate transport system protein phou homolog 2, domain 2"/>
    <property type="match status" value="1"/>
</dbReference>
<protein>
    <submittedName>
        <fullName evidence="2">Histidine kinase</fullName>
    </submittedName>
    <submittedName>
        <fullName evidence="3">Phosphate transport system protein</fullName>
    </submittedName>
</protein>
<dbReference type="InterPro" id="IPR026022">
    <property type="entry name" value="PhoU_dom"/>
</dbReference>
<dbReference type="InterPro" id="IPR007159">
    <property type="entry name" value="SpoVT-AbrB_dom"/>
</dbReference>
<reference evidence="3" key="3">
    <citation type="submission" date="2021-03" db="EMBL/GenBank/DDBJ databases">
        <title>Genomic Encyclopedia of Type Strains, Phase IV (KMG-IV): sequencing the most valuable type-strain genomes for metagenomic binning, comparative biology and taxonomic classification.</title>
        <authorList>
            <person name="Goeker M."/>
        </authorList>
    </citation>
    <scope>NUCLEOTIDE SEQUENCE</scope>
    <source>
        <strain evidence="3">DSM 22443</strain>
    </source>
</reference>
<accession>A0A830G1J2</accession>
<dbReference type="GO" id="GO:0003677">
    <property type="term" value="F:DNA binding"/>
    <property type="evidence" value="ECO:0007669"/>
    <property type="project" value="InterPro"/>
</dbReference>
<organism evidence="2 4">
    <name type="scientific">Halarchaeum rubridurum</name>
    <dbReference type="NCBI Taxonomy" id="489911"/>
    <lineage>
        <taxon>Archaea</taxon>
        <taxon>Methanobacteriati</taxon>
        <taxon>Methanobacteriota</taxon>
        <taxon>Stenosarchaea group</taxon>
        <taxon>Halobacteria</taxon>
        <taxon>Halobacteriales</taxon>
        <taxon>Halobacteriaceae</taxon>
    </lineage>
</organism>
<keyword evidence="2" id="KW-0808">Transferase</keyword>
<dbReference type="PANTHER" id="PTHR42930:SF6">
    <property type="entry name" value="PHOSPHATE REGULATORY PROTEIN-LIKE PROTEIN"/>
    <property type="match status" value="1"/>
</dbReference>
<name>A0A830G1J2_9EURY</name>
<dbReference type="EMBL" id="BMOO01000005">
    <property type="protein sequence ID" value="GGM71009.1"/>
    <property type="molecule type" value="Genomic_DNA"/>
</dbReference>
<dbReference type="Pfam" id="PF04014">
    <property type="entry name" value="MazE_antitoxin"/>
    <property type="match status" value="1"/>
</dbReference>
<dbReference type="Proteomes" id="UP000614609">
    <property type="component" value="Unassembled WGS sequence"/>
</dbReference>
<evidence type="ECO:0000259" key="1">
    <source>
        <dbReference type="SMART" id="SM00966"/>
    </source>
</evidence>
<dbReference type="GO" id="GO:0030643">
    <property type="term" value="P:intracellular phosphate ion homeostasis"/>
    <property type="evidence" value="ECO:0007669"/>
    <property type="project" value="InterPro"/>
</dbReference>
<dbReference type="InterPro" id="IPR038078">
    <property type="entry name" value="PhoU-like_sf"/>
</dbReference>
<dbReference type="AlphaFoldDB" id="A0A830G1J2"/>
<evidence type="ECO:0000313" key="2">
    <source>
        <dbReference type="EMBL" id="GGM71009.1"/>
    </source>
</evidence>
<dbReference type="Proteomes" id="UP000765891">
    <property type="component" value="Unassembled WGS sequence"/>
</dbReference>
<dbReference type="SUPFAM" id="SSF109755">
    <property type="entry name" value="PhoU-like"/>
    <property type="match status" value="1"/>
</dbReference>
<dbReference type="Pfam" id="PF01895">
    <property type="entry name" value="PhoU"/>
    <property type="match status" value="1"/>
</dbReference>
<reference evidence="2" key="2">
    <citation type="submission" date="2020-09" db="EMBL/GenBank/DDBJ databases">
        <authorList>
            <person name="Sun Q."/>
            <person name="Ohkuma M."/>
        </authorList>
    </citation>
    <scope>NUCLEOTIDE SEQUENCE</scope>
    <source>
        <strain evidence="2">JCM 16108</strain>
    </source>
</reference>
<dbReference type="GO" id="GO:0045936">
    <property type="term" value="P:negative regulation of phosphate metabolic process"/>
    <property type="evidence" value="ECO:0007669"/>
    <property type="project" value="InterPro"/>
</dbReference>
<dbReference type="OrthoDB" id="40991at2157"/>
<dbReference type="GO" id="GO:0016301">
    <property type="term" value="F:kinase activity"/>
    <property type="evidence" value="ECO:0007669"/>
    <property type="project" value="UniProtKB-KW"/>
</dbReference>
<gene>
    <name evidence="2" type="ORF">GCM10009017_21390</name>
    <name evidence="3" type="ORF">J2752_002206</name>
</gene>
<reference evidence="2" key="1">
    <citation type="journal article" date="2014" name="Int. J. Syst. Evol. Microbiol.">
        <title>Complete genome sequence of Corynebacterium casei LMG S-19264T (=DSM 44701T), isolated from a smear-ripened cheese.</title>
        <authorList>
            <consortium name="US DOE Joint Genome Institute (JGI-PGF)"/>
            <person name="Walter F."/>
            <person name="Albersmeier A."/>
            <person name="Kalinowski J."/>
            <person name="Ruckert C."/>
        </authorList>
    </citation>
    <scope>NUCLEOTIDE SEQUENCE</scope>
    <source>
        <strain evidence="2">JCM 16108</strain>
    </source>
</reference>
<proteinExistence type="predicted"/>
<dbReference type="PANTHER" id="PTHR42930">
    <property type="entry name" value="PHOSPHATE-SPECIFIC TRANSPORT SYSTEM ACCESSORY PROTEIN PHOU"/>
    <property type="match status" value="1"/>
</dbReference>
<sequence>MERRKVQVTGGSTFTVSIPKDWARDHDVSAGDEIAFHPDSGSLLLSPVSDDETQRGTFDITGMEGDALTRTVMTMYVSGFDVLVLEASRITSDQRRVVRNATQGLVGLEVLEETSDRIVVQDLLDSSELSVHNAVRRMRLIALSMLDDAVTALRENDHDMAEDVIERDDDVDRLWFVVSRIFRGSLRSPRTAQEIGVTRETCFDYHSSARQLERIGDHAAKIANVALELDEPVPADAAEALGELHDDAADIVDTAMEALFAEERDEATELANRTRESVLGIDEHARALDDLLRDLEPREAQHLGLVVDSLSRCADYGGNVAETALQKAAPAPDL</sequence>